<dbReference type="EMBL" id="JAFFHA010000001">
    <property type="protein sequence ID" value="KAK4659975.1"/>
    <property type="molecule type" value="Genomic_DNA"/>
</dbReference>
<evidence type="ECO:0000259" key="2">
    <source>
        <dbReference type="Pfam" id="PF01408"/>
    </source>
</evidence>
<dbReference type="SUPFAM" id="SSF51735">
    <property type="entry name" value="NAD(P)-binding Rossmann-fold domains"/>
    <property type="match status" value="1"/>
</dbReference>
<dbReference type="Proteomes" id="UP001323405">
    <property type="component" value="Unassembled WGS sequence"/>
</dbReference>
<dbReference type="RefSeq" id="XP_062748945.1">
    <property type="nucleotide sequence ID" value="XM_062882981.1"/>
</dbReference>
<reference evidence="3 4" key="1">
    <citation type="journal article" date="2023" name="bioRxiv">
        <title>High-quality genome assemblies of four members of thePodospora anserinaspecies complex.</title>
        <authorList>
            <person name="Ament-Velasquez S.L."/>
            <person name="Vogan A.A."/>
            <person name="Wallerman O."/>
            <person name="Hartmann F."/>
            <person name="Gautier V."/>
            <person name="Silar P."/>
            <person name="Giraud T."/>
            <person name="Johannesson H."/>
        </authorList>
    </citation>
    <scope>NUCLEOTIDE SEQUENCE [LARGE SCALE GENOMIC DNA]</scope>
    <source>
        <strain evidence="3 4">CBS 415.72m</strain>
    </source>
</reference>
<evidence type="ECO:0000313" key="3">
    <source>
        <dbReference type="EMBL" id="KAK4659975.1"/>
    </source>
</evidence>
<accession>A0ABR0GW50</accession>
<dbReference type="GeneID" id="87902486"/>
<evidence type="ECO:0000313" key="4">
    <source>
        <dbReference type="Proteomes" id="UP001323405"/>
    </source>
</evidence>
<dbReference type="PANTHER" id="PTHR43377:SF12">
    <property type="entry name" value="BINDING ROSSMANN FOLD OXIDOREDUCTASE, PUTATIVE (AFU_ORTHOLOGUE AFUA_3G11840)-RELATED"/>
    <property type="match status" value="1"/>
</dbReference>
<dbReference type="InterPro" id="IPR036291">
    <property type="entry name" value="NAD(P)-bd_dom_sf"/>
</dbReference>
<gene>
    <name evidence="3" type="ORF">QC762_0014210</name>
</gene>
<dbReference type="InterPro" id="IPR051450">
    <property type="entry name" value="Gfo/Idh/MocA_Oxidoreductases"/>
</dbReference>
<dbReference type="PANTHER" id="PTHR43377">
    <property type="entry name" value="BILIVERDIN REDUCTASE A"/>
    <property type="match status" value="1"/>
</dbReference>
<comment type="caution">
    <text evidence="3">The sequence shown here is derived from an EMBL/GenBank/DDBJ whole genome shotgun (WGS) entry which is preliminary data.</text>
</comment>
<feature type="domain" description="Gfo/Idh/MocA-like oxidoreductase N-terminal" evidence="2">
    <location>
        <begin position="26"/>
        <end position="153"/>
    </location>
</feature>
<proteinExistence type="predicted"/>
<dbReference type="Pfam" id="PF01408">
    <property type="entry name" value="GFO_IDH_MocA"/>
    <property type="match status" value="1"/>
</dbReference>
<protein>
    <recommendedName>
        <fullName evidence="2">Gfo/Idh/MocA-like oxidoreductase N-terminal domain-containing protein</fullName>
    </recommendedName>
</protein>
<sequence>MDGPEDTNAEKLTASERSSAVHRKPRFLVIGAGRRGTAYASAVRRERLSAIIAAVAEPVRSTRISFGKKYVWEDGPPREDQAFESWQHFLDYETNRREAEAAGKKVYAGIDGIIVCTQDHTHKEILQAFGPLKLHVLCEKPISTSLQDCQDIYVSLGANSPERIFSTGHVLRYSPHNMLLRRLLLEDRAIGRSYRSSTQSQLVGSTSHTLMCEATGERSPLRLHRSFASLVMTSTSYCGYSATGRTLANRRTCPAWFPQLATCHSSPSIENQRQPKVPPIASRALTNGTAIGVPRSCTSRSSTTRESETGRYASSSQT</sequence>
<evidence type="ECO:0000256" key="1">
    <source>
        <dbReference type="SAM" id="MobiDB-lite"/>
    </source>
</evidence>
<dbReference type="InterPro" id="IPR000683">
    <property type="entry name" value="Gfo/Idh/MocA-like_OxRdtase_N"/>
</dbReference>
<organism evidence="3 4">
    <name type="scientific">Podospora pseudocomata</name>
    <dbReference type="NCBI Taxonomy" id="2093779"/>
    <lineage>
        <taxon>Eukaryota</taxon>
        <taxon>Fungi</taxon>
        <taxon>Dikarya</taxon>
        <taxon>Ascomycota</taxon>
        <taxon>Pezizomycotina</taxon>
        <taxon>Sordariomycetes</taxon>
        <taxon>Sordariomycetidae</taxon>
        <taxon>Sordariales</taxon>
        <taxon>Podosporaceae</taxon>
        <taxon>Podospora</taxon>
    </lineage>
</organism>
<keyword evidence="4" id="KW-1185">Reference proteome</keyword>
<feature type="region of interest" description="Disordered" evidence="1">
    <location>
        <begin position="291"/>
        <end position="318"/>
    </location>
</feature>
<name>A0ABR0GW50_9PEZI</name>
<dbReference type="Gene3D" id="3.40.50.720">
    <property type="entry name" value="NAD(P)-binding Rossmann-like Domain"/>
    <property type="match status" value="1"/>
</dbReference>